<evidence type="ECO:0000256" key="1">
    <source>
        <dbReference type="PROSITE-ProRule" id="PRU00182"/>
    </source>
</evidence>
<keyword evidence="1" id="KW-0694">RNA-binding</keyword>
<evidence type="ECO:0000259" key="2">
    <source>
        <dbReference type="Pfam" id="PF17774"/>
    </source>
</evidence>
<reference evidence="3 4" key="1">
    <citation type="submission" date="2024-08" db="EMBL/GenBank/DDBJ databases">
        <title>Clostridium lapicellarii sp. nov., and Clostridium renhuaiense sp. nov., two species isolated from the mud in a fermentation cellar used for producing sauce-flavour Chinese liquors.</title>
        <authorList>
            <person name="Yang F."/>
            <person name="Wang H."/>
            <person name="Chen L.Q."/>
            <person name="Zhou N."/>
            <person name="Lu J.J."/>
            <person name="Pu X.X."/>
            <person name="Wan B."/>
            <person name="Wang L."/>
            <person name="Liu S.J."/>
        </authorList>
    </citation>
    <scope>NUCLEOTIDE SEQUENCE [LARGE SCALE GENOMIC DNA]</scope>
    <source>
        <strain evidence="3 4">MT-5</strain>
    </source>
</reference>
<dbReference type="InterPro" id="IPR040591">
    <property type="entry name" value="RqcP2_RBD"/>
</dbReference>
<comment type="caution">
    <text evidence="3">The sequence shown here is derived from an EMBL/GenBank/DDBJ whole genome shotgun (WGS) entry which is preliminary data.</text>
</comment>
<gene>
    <name evidence="3" type="ORF">AB8U03_00385</name>
</gene>
<dbReference type="RefSeq" id="WP_369702567.1">
    <property type="nucleotide sequence ID" value="NZ_JBGEWD010000001.1"/>
</dbReference>
<accession>A0ABV4BIR4</accession>
<dbReference type="PROSITE" id="PS50889">
    <property type="entry name" value="S4"/>
    <property type="match status" value="1"/>
</dbReference>
<feature type="domain" description="Ribosome-associated protein quality control protein P2 RNA-binding" evidence="2">
    <location>
        <begin position="83"/>
        <end position="163"/>
    </location>
</feature>
<organism evidence="3 4">
    <name type="scientific">Clostridium moutaii</name>
    <dbReference type="NCBI Taxonomy" id="3240932"/>
    <lineage>
        <taxon>Bacteria</taxon>
        <taxon>Bacillati</taxon>
        <taxon>Bacillota</taxon>
        <taxon>Clostridia</taxon>
        <taxon>Eubacteriales</taxon>
        <taxon>Clostridiaceae</taxon>
        <taxon>Clostridium</taxon>
    </lineage>
</organism>
<sequence length="258" mass="29765">MIKKNDFINKFCYCSENDILPIYDKIVLAVKSHRVVYMPEFYTPNVWRTLNDLSEGIELNIYNYGIFEDAERRMLAFSEKPIEHYPVKLVEIQCKSKFARLEHKDYLGSLMSLGIKREKFGDLILKKEDLCYLSICEDISDYVKMNLNSIGKCPCEVNEMDITTSEIPNYSFKTYVLSVSSLRIDCLVSSLCNLSRNKSEEVIKQGRVLLDYLPVGKRDKLINDYCVITIRGYGKFKIDGKTGLTGSGRCKLLVKKFS</sequence>
<dbReference type="Gene3D" id="3.30.70.330">
    <property type="match status" value="1"/>
</dbReference>
<dbReference type="EMBL" id="JBGEWD010000001">
    <property type="protein sequence ID" value="MEY7998669.1"/>
    <property type="molecule type" value="Genomic_DNA"/>
</dbReference>
<keyword evidence="4" id="KW-1185">Reference proteome</keyword>
<name>A0ABV4BIR4_9CLOT</name>
<dbReference type="SUPFAM" id="SSF55174">
    <property type="entry name" value="Alpha-L RNA-binding motif"/>
    <property type="match status" value="1"/>
</dbReference>
<dbReference type="InterPro" id="IPR012677">
    <property type="entry name" value="Nucleotide-bd_a/b_plait_sf"/>
</dbReference>
<dbReference type="Proteomes" id="UP001564657">
    <property type="component" value="Unassembled WGS sequence"/>
</dbReference>
<protein>
    <submittedName>
        <fullName evidence="3">RNA-binding protein</fullName>
    </submittedName>
</protein>
<dbReference type="Pfam" id="PF17774">
    <property type="entry name" value="YlmH_RBD"/>
    <property type="match status" value="1"/>
</dbReference>
<proteinExistence type="predicted"/>
<evidence type="ECO:0000313" key="3">
    <source>
        <dbReference type="EMBL" id="MEY7998669.1"/>
    </source>
</evidence>
<evidence type="ECO:0000313" key="4">
    <source>
        <dbReference type="Proteomes" id="UP001564657"/>
    </source>
</evidence>